<evidence type="ECO:0000256" key="1">
    <source>
        <dbReference type="ARBA" id="ARBA00010476"/>
    </source>
</evidence>
<dbReference type="RefSeq" id="WP_107217352.1">
    <property type="nucleotide sequence ID" value="NZ_KZ686272.1"/>
</dbReference>
<dbReference type="PANTHER" id="PTHR14021:SF15">
    <property type="entry name" value="IRON-SULFUR CLUSTER CO-CHAPERONE PROTEIN HSCB"/>
    <property type="match status" value="1"/>
</dbReference>
<keyword evidence="6" id="KW-1185">Reference proteome</keyword>
<dbReference type="PANTHER" id="PTHR14021">
    <property type="entry name" value="IRON-SULFUR CLUSTER CO-CHAPERONE PROTEIN HSCB"/>
    <property type="match status" value="1"/>
</dbReference>
<accession>A0A2T3HHA0</accession>
<evidence type="ECO:0000313" key="6">
    <source>
        <dbReference type="Proteomes" id="UP000240912"/>
    </source>
</evidence>
<organism evidence="5 6">
    <name type="scientific">Pedobacter yulinensis</name>
    <dbReference type="NCBI Taxonomy" id="2126353"/>
    <lineage>
        <taxon>Bacteria</taxon>
        <taxon>Pseudomonadati</taxon>
        <taxon>Bacteroidota</taxon>
        <taxon>Sphingobacteriia</taxon>
        <taxon>Sphingobacteriales</taxon>
        <taxon>Sphingobacteriaceae</taxon>
        <taxon>Pedobacter</taxon>
    </lineage>
</organism>
<dbReference type="GO" id="GO:0044571">
    <property type="term" value="P:[2Fe-2S] cluster assembly"/>
    <property type="evidence" value="ECO:0007669"/>
    <property type="project" value="InterPro"/>
</dbReference>
<keyword evidence="2" id="KW-0143">Chaperone</keyword>
<proteinExistence type="inferred from homology"/>
<dbReference type="InterPro" id="IPR001623">
    <property type="entry name" value="DnaJ_domain"/>
</dbReference>
<dbReference type="NCBIfam" id="TIGR00714">
    <property type="entry name" value="hscB"/>
    <property type="match status" value="1"/>
</dbReference>
<sequence>MEDYFRFYGFQPAFNLDAAAVKARFFELSRKYHPDFFANESPEKQDEVLQLSTLNTNAYKTLSDPARRMAYLLELKGVLAANENYVLPQAFLMDMMEVNEAIMDLQFDPDQQKAGVIRGQVAAIEKEMQEELAALTRQYDETDDGAVQSGLLQAIKDLHYRLKYLVRMQENLAKLN</sequence>
<comment type="similarity">
    <text evidence="1">Belongs to the HscB family.</text>
</comment>
<dbReference type="Proteomes" id="UP000240912">
    <property type="component" value="Unassembled WGS sequence"/>
</dbReference>
<dbReference type="InterPro" id="IPR036869">
    <property type="entry name" value="J_dom_sf"/>
</dbReference>
<dbReference type="InterPro" id="IPR004640">
    <property type="entry name" value="HscB"/>
</dbReference>
<evidence type="ECO:0000259" key="4">
    <source>
        <dbReference type="PROSITE" id="PS50076"/>
    </source>
</evidence>
<feature type="domain" description="J" evidence="4">
    <location>
        <begin position="3"/>
        <end position="75"/>
    </location>
</feature>
<comment type="function">
    <text evidence="3">Co-chaperone involved in the maturation of iron-sulfur cluster-containing proteins. Seems to help targeting proteins to be folded toward HscA.</text>
</comment>
<evidence type="ECO:0000256" key="3">
    <source>
        <dbReference type="ARBA" id="ARBA00025596"/>
    </source>
</evidence>
<dbReference type="AlphaFoldDB" id="A0A2T3HHA0"/>
<dbReference type="GO" id="GO:0051259">
    <property type="term" value="P:protein complex oligomerization"/>
    <property type="evidence" value="ECO:0007669"/>
    <property type="project" value="InterPro"/>
</dbReference>
<comment type="caution">
    <text evidence="5">The sequence shown here is derived from an EMBL/GenBank/DDBJ whole genome shotgun (WGS) entry which is preliminary data.</text>
</comment>
<dbReference type="Pfam" id="PF07743">
    <property type="entry name" value="HSCB_C"/>
    <property type="match status" value="1"/>
</dbReference>
<evidence type="ECO:0000313" key="5">
    <source>
        <dbReference type="EMBL" id="PST81802.1"/>
    </source>
</evidence>
<dbReference type="GO" id="GO:0051087">
    <property type="term" value="F:protein-folding chaperone binding"/>
    <property type="evidence" value="ECO:0007669"/>
    <property type="project" value="InterPro"/>
</dbReference>
<dbReference type="EMBL" id="PYLS01000008">
    <property type="protein sequence ID" value="PST81802.1"/>
    <property type="molecule type" value="Genomic_DNA"/>
</dbReference>
<dbReference type="InterPro" id="IPR036386">
    <property type="entry name" value="HscB_C_sf"/>
</dbReference>
<evidence type="ECO:0000256" key="2">
    <source>
        <dbReference type="ARBA" id="ARBA00023186"/>
    </source>
</evidence>
<reference evidence="5 6" key="1">
    <citation type="submission" date="2018-03" db="EMBL/GenBank/DDBJ databases">
        <authorList>
            <person name="Keele B.F."/>
        </authorList>
    </citation>
    <scope>NUCLEOTIDE SEQUENCE [LARGE SCALE GENOMIC DNA]</scope>
    <source>
        <strain evidence="5 6">YL28-9</strain>
    </source>
</reference>
<dbReference type="GO" id="GO:0001671">
    <property type="term" value="F:ATPase activator activity"/>
    <property type="evidence" value="ECO:0007669"/>
    <property type="project" value="InterPro"/>
</dbReference>
<dbReference type="Gene3D" id="1.10.287.110">
    <property type="entry name" value="DnaJ domain"/>
    <property type="match status" value="1"/>
</dbReference>
<gene>
    <name evidence="5" type="primary">hscB</name>
    <name evidence="5" type="ORF">C7T94_18200</name>
</gene>
<name>A0A2T3HHA0_9SPHI</name>
<dbReference type="Gene3D" id="1.20.1280.20">
    <property type="entry name" value="HscB, C-terminal domain"/>
    <property type="match status" value="1"/>
</dbReference>
<dbReference type="SUPFAM" id="SSF46565">
    <property type="entry name" value="Chaperone J-domain"/>
    <property type="match status" value="1"/>
</dbReference>
<protein>
    <submittedName>
        <fullName evidence="5">Fe-S protein assembly co-chaperone HscB</fullName>
    </submittedName>
</protein>
<dbReference type="Pfam" id="PF00226">
    <property type="entry name" value="DnaJ"/>
    <property type="match status" value="1"/>
</dbReference>
<dbReference type="InterPro" id="IPR009073">
    <property type="entry name" value="HscB_oligo_C"/>
</dbReference>
<dbReference type="PROSITE" id="PS50076">
    <property type="entry name" value="DNAJ_2"/>
    <property type="match status" value="1"/>
</dbReference>
<dbReference type="OrthoDB" id="287587at2"/>
<dbReference type="SUPFAM" id="SSF47144">
    <property type="entry name" value="HSC20 (HSCB), C-terminal oligomerisation domain"/>
    <property type="match status" value="1"/>
</dbReference>